<evidence type="ECO:0000256" key="4">
    <source>
        <dbReference type="ARBA" id="ARBA00022741"/>
    </source>
</evidence>
<reference evidence="10 13" key="2">
    <citation type="submission" date="2017-02" db="EMBL/GenBank/DDBJ databases">
        <title>Whole genome sequencing of Helicobacter bilis strain AAQJH.</title>
        <authorList>
            <person name="Conlan S."/>
            <person name="Thomas P.J."/>
            <person name="Mullikin J."/>
            <person name="Palmore T.N."/>
            <person name="Frank K.M."/>
            <person name="Segre J.A."/>
        </authorList>
    </citation>
    <scope>NUCLEOTIDE SEQUENCE [LARGE SCALE GENOMIC DNA]</scope>
    <source>
        <strain evidence="10 13">AAQJH</strain>
    </source>
</reference>
<gene>
    <name evidence="8 11" type="primary">tmk</name>
    <name evidence="11" type="ORF">LS77_004700</name>
    <name evidence="10" type="ORF">XJ32_06040</name>
</gene>
<dbReference type="PANTHER" id="PTHR10344">
    <property type="entry name" value="THYMIDYLATE KINASE"/>
    <property type="match status" value="1"/>
</dbReference>
<dbReference type="InterPro" id="IPR027417">
    <property type="entry name" value="P-loop_NTPase"/>
</dbReference>
<evidence type="ECO:0000256" key="7">
    <source>
        <dbReference type="ARBA" id="ARBA00048743"/>
    </source>
</evidence>
<dbReference type="EMBL" id="JRPH02000011">
    <property type="protein sequence ID" value="TLE04949.1"/>
    <property type="molecule type" value="Genomic_DNA"/>
</dbReference>
<dbReference type="PANTHER" id="PTHR10344:SF4">
    <property type="entry name" value="UMP-CMP KINASE 2, MITOCHONDRIAL"/>
    <property type="match status" value="1"/>
</dbReference>
<dbReference type="STRING" id="37372.XJ32_06040"/>
<comment type="function">
    <text evidence="8">Phosphorylation of dTMP to form dTDP in both de novo and salvage pathways of dTTP synthesis.</text>
</comment>
<keyword evidence="3 8" id="KW-0545">Nucleotide biosynthesis</keyword>
<organism evidence="10 13">
    <name type="scientific">Helicobacter bilis</name>
    <dbReference type="NCBI Taxonomy" id="37372"/>
    <lineage>
        <taxon>Bacteria</taxon>
        <taxon>Pseudomonadati</taxon>
        <taxon>Campylobacterota</taxon>
        <taxon>Epsilonproteobacteria</taxon>
        <taxon>Campylobacterales</taxon>
        <taxon>Helicobacteraceae</taxon>
        <taxon>Helicobacter</taxon>
    </lineage>
</organism>
<dbReference type="Proteomes" id="UP000188298">
    <property type="component" value="Chromosome"/>
</dbReference>
<dbReference type="GO" id="GO:0006227">
    <property type="term" value="P:dUDP biosynthetic process"/>
    <property type="evidence" value="ECO:0007669"/>
    <property type="project" value="TreeGrafter"/>
</dbReference>
<dbReference type="AlphaFoldDB" id="A0A1Q2LI58"/>
<dbReference type="CDD" id="cd01672">
    <property type="entry name" value="TMPK"/>
    <property type="match status" value="1"/>
</dbReference>
<proteinExistence type="inferred from homology"/>
<evidence type="ECO:0000313" key="13">
    <source>
        <dbReference type="Proteomes" id="UP000188298"/>
    </source>
</evidence>
<dbReference type="GO" id="GO:0006233">
    <property type="term" value="P:dTDP biosynthetic process"/>
    <property type="evidence" value="ECO:0007669"/>
    <property type="project" value="InterPro"/>
</dbReference>
<keyword evidence="4 8" id="KW-0547">Nucleotide-binding</keyword>
<dbReference type="EC" id="2.7.4.9" evidence="8"/>
<keyword evidence="5 8" id="KW-0418">Kinase</keyword>
<evidence type="ECO:0000256" key="5">
    <source>
        <dbReference type="ARBA" id="ARBA00022777"/>
    </source>
</evidence>
<sequence length="214" mass="24271">MKYYVIEGIDTSGKTTQCNLIKQNYPCVSLENYKDSIKDSIIVLNEPGSTYLGNLVRKILLDSQTQINEKSSFLLFLAQRAELFLQLKNISNTIIADRSLISGVAYAKTIDMREALNLNLFATGGILPQKIVFLETSKDTLKSRLNAKSLDNIEQKGIQYLLDTQSYFKEILAYLQDENFIESNPNIKKPDILTLDSAMPKEEIHKRICSFFGI</sequence>
<comment type="similarity">
    <text evidence="1 8">Belongs to the thymidylate kinase family.</text>
</comment>
<dbReference type="GeneID" id="60655859"/>
<dbReference type="RefSeq" id="WP_004084454.1">
    <property type="nucleotide sequence ID" value="NZ_CP019645.1"/>
</dbReference>
<dbReference type="GO" id="GO:0006235">
    <property type="term" value="P:dTTP biosynthetic process"/>
    <property type="evidence" value="ECO:0007669"/>
    <property type="project" value="UniProtKB-UniRule"/>
</dbReference>
<dbReference type="InterPro" id="IPR039430">
    <property type="entry name" value="Thymidylate_kin-like_dom"/>
</dbReference>
<comment type="catalytic activity">
    <reaction evidence="7 8">
        <text>dTMP + ATP = dTDP + ADP</text>
        <dbReference type="Rhea" id="RHEA:13517"/>
        <dbReference type="ChEBI" id="CHEBI:30616"/>
        <dbReference type="ChEBI" id="CHEBI:58369"/>
        <dbReference type="ChEBI" id="CHEBI:63528"/>
        <dbReference type="ChEBI" id="CHEBI:456216"/>
        <dbReference type="EC" id="2.7.4.9"/>
    </reaction>
</comment>
<dbReference type="EMBL" id="CP019645">
    <property type="protein sequence ID" value="AQQ59717.1"/>
    <property type="molecule type" value="Genomic_DNA"/>
</dbReference>
<evidence type="ECO:0000256" key="3">
    <source>
        <dbReference type="ARBA" id="ARBA00022727"/>
    </source>
</evidence>
<dbReference type="GO" id="GO:0005524">
    <property type="term" value="F:ATP binding"/>
    <property type="evidence" value="ECO:0007669"/>
    <property type="project" value="UniProtKB-UniRule"/>
</dbReference>
<evidence type="ECO:0000256" key="2">
    <source>
        <dbReference type="ARBA" id="ARBA00022679"/>
    </source>
</evidence>
<keyword evidence="2 8" id="KW-0808">Transferase</keyword>
<reference evidence="11" key="3">
    <citation type="submission" date="2018-04" db="EMBL/GenBank/DDBJ databases">
        <authorList>
            <person name="Sheh A."/>
            <person name="Shen Z."/>
            <person name="Mannion A.J."/>
            <person name="Fox J.G."/>
        </authorList>
    </citation>
    <scope>NUCLEOTIDE SEQUENCE</scope>
    <source>
        <strain evidence="11">Missouri</strain>
    </source>
</reference>
<feature type="domain" description="Thymidylate kinase-like" evidence="9">
    <location>
        <begin position="6"/>
        <end position="181"/>
    </location>
</feature>
<dbReference type="SUPFAM" id="SSF52540">
    <property type="entry name" value="P-loop containing nucleoside triphosphate hydrolases"/>
    <property type="match status" value="1"/>
</dbReference>
<protein>
    <recommendedName>
        <fullName evidence="8">Thymidylate kinase</fullName>
        <ecNumber evidence="8">2.7.4.9</ecNumber>
    </recommendedName>
    <alternativeName>
        <fullName evidence="8">dTMP kinase</fullName>
    </alternativeName>
</protein>
<dbReference type="HAMAP" id="MF_00165">
    <property type="entry name" value="Thymidylate_kinase"/>
    <property type="match status" value="1"/>
</dbReference>
<evidence type="ECO:0000313" key="12">
    <source>
        <dbReference type="Proteomes" id="UP000029870"/>
    </source>
</evidence>
<feature type="binding site" evidence="8">
    <location>
        <begin position="8"/>
        <end position="15"/>
    </location>
    <ligand>
        <name>ATP</name>
        <dbReference type="ChEBI" id="CHEBI:30616"/>
    </ligand>
</feature>
<evidence type="ECO:0000313" key="11">
    <source>
        <dbReference type="EMBL" id="TLE04949.1"/>
    </source>
</evidence>
<dbReference type="Pfam" id="PF02223">
    <property type="entry name" value="Thymidylate_kin"/>
    <property type="match status" value="1"/>
</dbReference>
<keyword evidence="6 8" id="KW-0067">ATP-binding</keyword>
<reference evidence="11 12" key="1">
    <citation type="journal article" date="2014" name="Genome Announc.">
        <title>Draft genome sequences of eight enterohepatic helicobacter species isolated from both laboratory and wild rodents.</title>
        <authorList>
            <person name="Sheh A."/>
            <person name="Shen Z."/>
            <person name="Fox J.G."/>
        </authorList>
    </citation>
    <scope>NUCLEOTIDE SEQUENCE [LARGE SCALE GENOMIC DNA]</scope>
    <source>
        <strain evidence="11 12">Missouri</strain>
    </source>
</reference>
<dbReference type="NCBIfam" id="TIGR00041">
    <property type="entry name" value="DTMP_kinase"/>
    <property type="match status" value="1"/>
</dbReference>
<evidence type="ECO:0000256" key="1">
    <source>
        <dbReference type="ARBA" id="ARBA00009776"/>
    </source>
</evidence>
<dbReference type="GO" id="GO:0004798">
    <property type="term" value="F:dTMP kinase activity"/>
    <property type="evidence" value="ECO:0007669"/>
    <property type="project" value="UniProtKB-UniRule"/>
</dbReference>
<name>A0A1Q2LI58_9HELI</name>
<dbReference type="InterPro" id="IPR018094">
    <property type="entry name" value="Thymidylate_kinase"/>
</dbReference>
<dbReference type="Proteomes" id="UP000029870">
    <property type="component" value="Unassembled WGS sequence"/>
</dbReference>
<dbReference type="KEGG" id="hbl:XJ32_06040"/>
<evidence type="ECO:0000256" key="8">
    <source>
        <dbReference type="HAMAP-Rule" id="MF_00165"/>
    </source>
</evidence>
<evidence type="ECO:0000256" key="6">
    <source>
        <dbReference type="ARBA" id="ARBA00022840"/>
    </source>
</evidence>
<accession>A0A1Q2LI58</accession>
<evidence type="ECO:0000259" key="9">
    <source>
        <dbReference type="Pfam" id="PF02223"/>
    </source>
</evidence>
<dbReference type="Gene3D" id="3.40.50.300">
    <property type="entry name" value="P-loop containing nucleotide triphosphate hydrolases"/>
    <property type="match status" value="1"/>
</dbReference>
<dbReference type="GO" id="GO:0005829">
    <property type="term" value="C:cytosol"/>
    <property type="evidence" value="ECO:0007669"/>
    <property type="project" value="TreeGrafter"/>
</dbReference>
<evidence type="ECO:0000313" key="10">
    <source>
        <dbReference type="EMBL" id="AQQ59717.1"/>
    </source>
</evidence>